<reference evidence="1" key="2">
    <citation type="submission" date="2020-11" db="EMBL/GenBank/DDBJ databases">
        <authorList>
            <person name="McCartney M.A."/>
            <person name="Auch B."/>
            <person name="Kono T."/>
            <person name="Mallez S."/>
            <person name="Becker A."/>
            <person name="Gohl D.M."/>
            <person name="Silverstein K.A.T."/>
            <person name="Koren S."/>
            <person name="Bechman K.B."/>
            <person name="Herman A."/>
            <person name="Abrahante J.E."/>
            <person name="Garbe J."/>
        </authorList>
    </citation>
    <scope>NUCLEOTIDE SEQUENCE</scope>
    <source>
        <strain evidence="1">Duluth1</strain>
        <tissue evidence="1">Whole animal</tissue>
    </source>
</reference>
<evidence type="ECO:0000313" key="2">
    <source>
        <dbReference type="Proteomes" id="UP000828390"/>
    </source>
</evidence>
<gene>
    <name evidence="1" type="ORF">DPMN_053308</name>
</gene>
<organism evidence="1 2">
    <name type="scientific">Dreissena polymorpha</name>
    <name type="common">Zebra mussel</name>
    <name type="synonym">Mytilus polymorpha</name>
    <dbReference type="NCBI Taxonomy" id="45954"/>
    <lineage>
        <taxon>Eukaryota</taxon>
        <taxon>Metazoa</taxon>
        <taxon>Spiralia</taxon>
        <taxon>Lophotrochozoa</taxon>
        <taxon>Mollusca</taxon>
        <taxon>Bivalvia</taxon>
        <taxon>Autobranchia</taxon>
        <taxon>Heteroconchia</taxon>
        <taxon>Euheterodonta</taxon>
        <taxon>Imparidentia</taxon>
        <taxon>Neoheterodontei</taxon>
        <taxon>Myida</taxon>
        <taxon>Dreissenoidea</taxon>
        <taxon>Dreissenidae</taxon>
        <taxon>Dreissena</taxon>
    </lineage>
</organism>
<accession>A0A9D4HQ46</accession>
<comment type="caution">
    <text evidence="1">The sequence shown here is derived from an EMBL/GenBank/DDBJ whole genome shotgun (WGS) entry which is preliminary data.</text>
</comment>
<reference evidence="1" key="1">
    <citation type="journal article" date="2019" name="bioRxiv">
        <title>The Genome of the Zebra Mussel, Dreissena polymorpha: A Resource for Invasive Species Research.</title>
        <authorList>
            <person name="McCartney M.A."/>
            <person name="Auch B."/>
            <person name="Kono T."/>
            <person name="Mallez S."/>
            <person name="Zhang Y."/>
            <person name="Obille A."/>
            <person name="Becker A."/>
            <person name="Abrahante J.E."/>
            <person name="Garbe J."/>
            <person name="Badalamenti J.P."/>
            <person name="Herman A."/>
            <person name="Mangelson H."/>
            <person name="Liachko I."/>
            <person name="Sullivan S."/>
            <person name="Sone E.D."/>
            <person name="Koren S."/>
            <person name="Silverstein K.A.T."/>
            <person name="Beckman K.B."/>
            <person name="Gohl D.M."/>
        </authorList>
    </citation>
    <scope>NUCLEOTIDE SEQUENCE</scope>
    <source>
        <strain evidence="1">Duluth1</strain>
        <tissue evidence="1">Whole animal</tissue>
    </source>
</reference>
<dbReference type="AlphaFoldDB" id="A0A9D4HQ46"/>
<evidence type="ECO:0000313" key="1">
    <source>
        <dbReference type="EMBL" id="KAH3727374.1"/>
    </source>
</evidence>
<protein>
    <submittedName>
        <fullName evidence="1">Uncharacterized protein</fullName>
    </submittedName>
</protein>
<dbReference type="Proteomes" id="UP000828390">
    <property type="component" value="Unassembled WGS sequence"/>
</dbReference>
<sequence length="61" mass="6758">MDLELGPLLLSEKVIIAEIEDKALLGYDILKGRHGEPADILLSSNQILLDRLEISIFQVGK</sequence>
<dbReference type="EMBL" id="JAIWYP010000012">
    <property type="protein sequence ID" value="KAH3727374.1"/>
    <property type="molecule type" value="Genomic_DNA"/>
</dbReference>
<proteinExistence type="predicted"/>
<name>A0A9D4HQ46_DREPO</name>
<keyword evidence="2" id="KW-1185">Reference proteome</keyword>